<name>A0A426XZW1_ENSVE</name>
<sequence>MITRGLLAHRQARQGGLARKALPPRFGLWRFANVSFFLVSASAGTAGRAGEKGCAAAVWTLEVCECVFLSRQRIGLLVLRFLSSSEEGCANVHLTPNGVDSMTY</sequence>
<evidence type="ECO:0000313" key="1">
    <source>
        <dbReference type="EMBL" id="RRT45039.1"/>
    </source>
</evidence>
<gene>
    <name evidence="1" type="ORF">B296_00055388</name>
</gene>
<dbReference type="EMBL" id="AMZH03016083">
    <property type="protein sequence ID" value="RRT45039.1"/>
    <property type="molecule type" value="Genomic_DNA"/>
</dbReference>
<organism evidence="1 2">
    <name type="scientific">Ensete ventricosum</name>
    <name type="common">Abyssinian banana</name>
    <name type="synonym">Musa ensete</name>
    <dbReference type="NCBI Taxonomy" id="4639"/>
    <lineage>
        <taxon>Eukaryota</taxon>
        <taxon>Viridiplantae</taxon>
        <taxon>Streptophyta</taxon>
        <taxon>Embryophyta</taxon>
        <taxon>Tracheophyta</taxon>
        <taxon>Spermatophyta</taxon>
        <taxon>Magnoliopsida</taxon>
        <taxon>Liliopsida</taxon>
        <taxon>Zingiberales</taxon>
        <taxon>Musaceae</taxon>
        <taxon>Ensete</taxon>
    </lineage>
</organism>
<protein>
    <submittedName>
        <fullName evidence="1">Uncharacterized protein</fullName>
    </submittedName>
</protein>
<dbReference type="AlphaFoldDB" id="A0A426XZW1"/>
<evidence type="ECO:0000313" key="2">
    <source>
        <dbReference type="Proteomes" id="UP000287651"/>
    </source>
</evidence>
<reference evidence="1 2" key="1">
    <citation type="journal article" date="2014" name="Agronomy (Basel)">
        <title>A Draft Genome Sequence for Ensete ventricosum, the Drought-Tolerant Tree Against Hunger.</title>
        <authorList>
            <person name="Harrison J."/>
            <person name="Moore K.A."/>
            <person name="Paszkiewicz K."/>
            <person name="Jones T."/>
            <person name="Grant M."/>
            <person name="Ambacheew D."/>
            <person name="Muzemil S."/>
            <person name="Studholme D.J."/>
        </authorList>
    </citation>
    <scope>NUCLEOTIDE SEQUENCE [LARGE SCALE GENOMIC DNA]</scope>
</reference>
<accession>A0A426XZW1</accession>
<dbReference type="Proteomes" id="UP000287651">
    <property type="component" value="Unassembled WGS sequence"/>
</dbReference>
<proteinExistence type="predicted"/>
<comment type="caution">
    <text evidence="1">The sequence shown here is derived from an EMBL/GenBank/DDBJ whole genome shotgun (WGS) entry which is preliminary data.</text>
</comment>